<proteinExistence type="predicted"/>
<dbReference type="InterPro" id="IPR000600">
    <property type="entry name" value="ROK"/>
</dbReference>
<sequence>MLKEIISQFPDVDGIGFSIAAGYDQQMQKAVSISRSVPDLGEIDFNALGNGFEVAVENDVNSFALAELYAGNAKGLSNVAVVVIGTSIGGGVIINGQLFSGKKGNAGEFGATLLQDYEVSPFVGAEAGCRGLLTKANRISGDRYSLIEEFYNLDDPEIQAVIRKNNRQISAMIGNIIAVLGPERVLIGGPITKEVGYLEEQIENLNQIEPEYLEFCDIMRCKHTDKGALIGVASKLTRDEFLHRDKV</sequence>
<protein>
    <submittedName>
        <fullName evidence="1">Sugar kinase</fullName>
    </submittedName>
</protein>
<dbReference type="AlphaFoldDB" id="A0A0B8PLW6"/>
<dbReference type="SUPFAM" id="SSF53067">
    <property type="entry name" value="Actin-like ATPase domain"/>
    <property type="match status" value="1"/>
</dbReference>
<dbReference type="EMBL" id="BBSA01000011">
    <property type="protein sequence ID" value="GAM64118.1"/>
    <property type="molecule type" value="Genomic_DNA"/>
</dbReference>
<dbReference type="Gene3D" id="3.30.420.40">
    <property type="match status" value="1"/>
</dbReference>
<dbReference type="Pfam" id="PF00480">
    <property type="entry name" value="ROK"/>
    <property type="match status" value="1"/>
</dbReference>
<evidence type="ECO:0000313" key="1">
    <source>
        <dbReference type="EMBL" id="GAM64118.1"/>
    </source>
</evidence>
<comment type="caution">
    <text evidence="1">The sequence shown here is derived from an EMBL/GenBank/DDBJ whole genome shotgun (WGS) entry which is preliminary data.</text>
</comment>
<dbReference type="Proteomes" id="UP000031670">
    <property type="component" value="Unassembled WGS sequence"/>
</dbReference>
<keyword evidence="1" id="KW-0418">Kinase</keyword>
<keyword evidence="1" id="KW-0808">Transferase</keyword>
<name>A0A0B8PLW6_9VIBR</name>
<gene>
    <name evidence="1" type="ORF">JCM19232_3394</name>
</gene>
<evidence type="ECO:0000313" key="2">
    <source>
        <dbReference type="Proteomes" id="UP000031670"/>
    </source>
</evidence>
<dbReference type="PANTHER" id="PTHR18964:SF165">
    <property type="entry name" value="BETA-GLUCOSIDE KINASE"/>
    <property type="match status" value="1"/>
</dbReference>
<reference evidence="1 2" key="2">
    <citation type="submission" date="2015-01" db="EMBL/GenBank/DDBJ databases">
        <authorList>
            <consortium name="NBRP consortium"/>
            <person name="Sawabe T."/>
            <person name="Meirelles P."/>
            <person name="Feng G."/>
            <person name="Sayaka M."/>
            <person name="Hattori M."/>
            <person name="Ohkuma M."/>
        </authorList>
    </citation>
    <scope>NUCLEOTIDE SEQUENCE [LARGE SCALE GENOMIC DNA]</scope>
    <source>
        <strain evidence="1 2">JCM19232</strain>
    </source>
</reference>
<accession>A0A0B8PLW6</accession>
<organism evidence="1 2">
    <name type="scientific">Vibrio ishigakensis</name>
    <dbReference type="NCBI Taxonomy" id="1481914"/>
    <lineage>
        <taxon>Bacteria</taxon>
        <taxon>Pseudomonadati</taxon>
        <taxon>Pseudomonadota</taxon>
        <taxon>Gammaproteobacteria</taxon>
        <taxon>Vibrionales</taxon>
        <taxon>Vibrionaceae</taxon>
        <taxon>Vibrio</taxon>
    </lineage>
</organism>
<reference evidence="1 2" key="1">
    <citation type="submission" date="2015-01" db="EMBL/GenBank/DDBJ databases">
        <title>Vibrio sp. C5 JCM 19232 whole genome shotgun sequence.</title>
        <authorList>
            <person name="Sawabe T."/>
            <person name="Meirelles P."/>
            <person name="Feng G."/>
            <person name="Sayaka M."/>
            <person name="Hattori M."/>
            <person name="Ohkuma M."/>
        </authorList>
    </citation>
    <scope>NUCLEOTIDE SEQUENCE [LARGE SCALE GENOMIC DNA]</scope>
    <source>
        <strain evidence="1 2">JCM19232</strain>
    </source>
</reference>
<dbReference type="PANTHER" id="PTHR18964">
    <property type="entry name" value="ROK (REPRESSOR, ORF, KINASE) FAMILY"/>
    <property type="match status" value="1"/>
</dbReference>
<dbReference type="InterPro" id="IPR043129">
    <property type="entry name" value="ATPase_NBD"/>
</dbReference>
<dbReference type="GO" id="GO:0016301">
    <property type="term" value="F:kinase activity"/>
    <property type="evidence" value="ECO:0007669"/>
    <property type="project" value="UniProtKB-KW"/>
</dbReference>